<organism evidence="1 2">
    <name type="scientific">Candidatus Thiodictyon syntrophicum</name>
    <dbReference type="NCBI Taxonomy" id="1166950"/>
    <lineage>
        <taxon>Bacteria</taxon>
        <taxon>Pseudomonadati</taxon>
        <taxon>Pseudomonadota</taxon>
        <taxon>Gammaproteobacteria</taxon>
        <taxon>Chromatiales</taxon>
        <taxon>Chromatiaceae</taxon>
        <taxon>Thiodictyon</taxon>
    </lineage>
</organism>
<dbReference type="EMBL" id="CP020370">
    <property type="protein sequence ID" value="AUB80292.1"/>
    <property type="molecule type" value="Genomic_DNA"/>
</dbReference>
<dbReference type="KEGG" id="tsy:THSYN_04530"/>
<reference evidence="1 2" key="1">
    <citation type="submission" date="2017-03" db="EMBL/GenBank/DDBJ databases">
        <title>Complete genome sequence of Candidatus 'Thiodictyon syntrophicum' sp. nov. strain Cad16T, a photolithoautotroph purple sulfur bacterium isolated from an alpine meromictic lake.</title>
        <authorList>
            <person name="Luedin S.M."/>
            <person name="Pothier J.F."/>
            <person name="Danza F."/>
            <person name="Storelli N."/>
            <person name="Wittwer M."/>
            <person name="Tonolla M."/>
        </authorList>
    </citation>
    <scope>NUCLEOTIDE SEQUENCE [LARGE SCALE GENOMIC DNA]</scope>
    <source>
        <strain evidence="1 2">Cad16T</strain>
    </source>
</reference>
<proteinExistence type="predicted"/>
<evidence type="ECO:0000313" key="2">
    <source>
        <dbReference type="Proteomes" id="UP000232638"/>
    </source>
</evidence>
<evidence type="ECO:0000313" key="1">
    <source>
        <dbReference type="EMBL" id="AUB80292.1"/>
    </source>
</evidence>
<name>A0A2K8U3Y5_9GAMM</name>
<protein>
    <submittedName>
        <fullName evidence="1">Uncharacterized protein</fullName>
    </submittedName>
</protein>
<dbReference type="AlphaFoldDB" id="A0A2K8U3Y5"/>
<keyword evidence="2" id="KW-1185">Reference proteome</keyword>
<dbReference type="RefSeq" id="WP_100918094.1">
    <property type="nucleotide sequence ID" value="NZ_CP020370.1"/>
</dbReference>
<dbReference type="Proteomes" id="UP000232638">
    <property type="component" value="Chromosome"/>
</dbReference>
<sequence length="158" mass="17680">MSDCYDAQRAALQDALAQLVPQYQAALIQSVSTPDAVAAVQAEQRAEEIARRMELFQARLDRLPRSRSAACLDSGPDPRGLHDYLRDKVHLVDFKRVHAALETLLAAEVGRVRAGLLLLRRCSEMNGRLCAARVRESLRERTGVGRFVHYPIEFRAAL</sequence>
<accession>A0A2K8U3Y5</accession>
<gene>
    <name evidence="1" type="ORF">THSYN_04530</name>
</gene>